<dbReference type="AlphaFoldDB" id="A0A6A4VA99"/>
<sequence length="145" mass="16241">MPVKALLRLLPPSQHRPPGQALLRLLPPSRHRPPGQTLLWFLPPSRHYPQDVKKVIIGQAAGGLFFFVFGGQPLMVLLTTAPLAIYIKTATLLDTIAESSDGDVCPVVWRTLVKEQSSRQRLFGSNLPRAVFVNVRRTYMEKYNG</sequence>
<feature type="transmembrane region" description="Helical" evidence="1">
    <location>
        <begin position="56"/>
        <end position="78"/>
    </location>
</feature>
<keyword evidence="1" id="KW-1133">Transmembrane helix</keyword>
<accession>A0A6A4VA99</accession>
<dbReference type="GO" id="GO:0006820">
    <property type="term" value="P:monoatomic anion transport"/>
    <property type="evidence" value="ECO:0007669"/>
    <property type="project" value="InterPro"/>
</dbReference>
<dbReference type="GO" id="GO:0016020">
    <property type="term" value="C:membrane"/>
    <property type="evidence" value="ECO:0007669"/>
    <property type="project" value="InterPro"/>
</dbReference>
<evidence type="ECO:0000313" key="4">
    <source>
        <dbReference type="Proteomes" id="UP000440578"/>
    </source>
</evidence>
<dbReference type="Pfam" id="PF00955">
    <property type="entry name" value="HCO3_cotransp"/>
    <property type="match status" value="1"/>
</dbReference>
<dbReference type="InterPro" id="IPR011531">
    <property type="entry name" value="HCO3_transpt-like_TM_dom"/>
</dbReference>
<organism evidence="3 4">
    <name type="scientific">Amphibalanus amphitrite</name>
    <name type="common">Striped barnacle</name>
    <name type="synonym">Balanus amphitrite</name>
    <dbReference type="NCBI Taxonomy" id="1232801"/>
    <lineage>
        <taxon>Eukaryota</taxon>
        <taxon>Metazoa</taxon>
        <taxon>Ecdysozoa</taxon>
        <taxon>Arthropoda</taxon>
        <taxon>Crustacea</taxon>
        <taxon>Multicrustacea</taxon>
        <taxon>Cirripedia</taxon>
        <taxon>Thoracica</taxon>
        <taxon>Thoracicalcarea</taxon>
        <taxon>Balanomorpha</taxon>
        <taxon>Balanoidea</taxon>
        <taxon>Balanidae</taxon>
        <taxon>Amphibalaninae</taxon>
        <taxon>Amphibalanus</taxon>
    </lineage>
</organism>
<evidence type="ECO:0000256" key="1">
    <source>
        <dbReference type="SAM" id="Phobius"/>
    </source>
</evidence>
<dbReference type="EMBL" id="VIIS01002182">
    <property type="protein sequence ID" value="KAF0287548.1"/>
    <property type="molecule type" value="Genomic_DNA"/>
</dbReference>
<name>A0A6A4VA99_AMPAM</name>
<proteinExistence type="predicted"/>
<reference evidence="3 4" key="1">
    <citation type="submission" date="2019-07" db="EMBL/GenBank/DDBJ databases">
        <title>Draft genome assembly of a fouling barnacle, Amphibalanus amphitrite (Darwin, 1854): The first reference genome for Thecostraca.</title>
        <authorList>
            <person name="Kim W."/>
        </authorList>
    </citation>
    <scope>NUCLEOTIDE SEQUENCE [LARGE SCALE GENOMIC DNA]</scope>
    <source>
        <strain evidence="3">SNU_AA5</strain>
        <tissue evidence="3">Soma without cirri and trophi</tissue>
    </source>
</reference>
<feature type="domain" description="Bicarbonate transporter-like transmembrane" evidence="2">
    <location>
        <begin position="50"/>
        <end position="89"/>
    </location>
</feature>
<gene>
    <name evidence="3" type="primary">SLC4A11_0</name>
    <name evidence="3" type="ORF">FJT64_014055</name>
</gene>
<keyword evidence="4" id="KW-1185">Reference proteome</keyword>
<evidence type="ECO:0000259" key="2">
    <source>
        <dbReference type="Pfam" id="PF00955"/>
    </source>
</evidence>
<dbReference type="Proteomes" id="UP000440578">
    <property type="component" value="Unassembled WGS sequence"/>
</dbReference>
<protein>
    <submittedName>
        <fullName evidence="3">Sodium bicarbonate transporter-like protein 11</fullName>
    </submittedName>
</protein>
<keyword evidence="1" id="KW-0472">Membrane</keyword>
<comment type="caution">
    <text evidence="3">The sequence shown here is derived from an EMBL/GenBank/DDBJ whole genome shotgun (WGS) entry which is preliminary data.</text>
</comment>
<evidence type="ECO:0000313" key="3">
    <source>
        <dbReference type="EMBL" id="KAF0287548.1"/>
    </source>
</evidence>
<keyword evidence="1" id="KW-0812">Transmembrane</keyword>